<dbReference type="Pfam" id="PF03099">
    <property type="entry name" value="BPL_LplA_LipB"/>
    <property type="match status" value="1"/>
</dbReference>
<dbReference type="NCBIfam" id="TIGR00121">
    <property type="entry name" value="birA_ligase"/>
    <property type="match status" value="1"/>
</dbReference>
<name>Q3ANX5_CHLCH</name>
<reference evidence="6" key="1">
    <citation type="submission" date="2005-08" db="EMBL/GenBank/DDBJ databases">
        <title>Complete sequence of Chlorobium chlorochromatii CaD3.</title>
        <authorList>
            <person name="Copeland A."/>
            <person name="Lucas S."/>
            <person name="Lapidus A."/>
            <person name="Barry K."/>
            <person name="Detter J.C."/>
            <person name="Glavina T."/>
            <person name="Hammon N."/>
            <person name="Israni S."/>
            <person name="Pitluck S."/>
            <person name="Bryant D."/>
            <person name="Schmutz J."/>
            <person name="Larimer F."/>
            <person name="Land M."/>
            <person name="Kyrpides N."/>
            <person name="Ivanova N."/>
            <person name="Richardson P."/>
        </authorList>
    </citation>
    <scope>NUCLEOTIDE SEQUENCE [LARGE SCALE GENOMIC DNA]</scope>
    <source>
        <strain evidence="6">CaD3</strain>
    </source>
</reference>
<dbReference type="AlphaFoldDB" id="Q3ANX5"/>
<dbReference type="InterPro" id="IPR004408">
    <property type="entry name" value="Biotin_CoA_COase_ligase"/>
</dbReference>
<keyword evidence="4" id="KW-0067">ATP-binding</keyword>
<dbReference type="STRING" id="340177.Cag_0077"/>
<evidence type="ECO:0000313" key="6">
    <source>
        <dbReference type="EMBL" id="ABB27356.1"/>
    </source>
</evidence>
<sequence length="327" mass="35829">MNQLSEQVLHHLSVAAPHFVSGSELSQLLNVSATAIWKHITQLRHEGYAIEAVTGRGYRLLAMSERAVAAEVQPLLTTASFGRFFHYYDEVTSTNLLARELAQSGTPEGTVVVADTQRAGRGRMGRSWVSPSGVNLYFSLVLRPQVPLFRVPQVTLLVAAAVHQAIKKLAPDVALGIKWPNDLLVQGKKVAGILCEMFSEPEQVHFVIVGIGINLNQKEFAPELEDRATSLLCETALFFSRPQLLAEVLNAFEPLYQQWLGENDLSFILPYLEEHASLTAKEVVIEQGNRTISGTVVGLAQGGELRLITSDGESLLVASGEAHLRQQ</sequence>
<dbReference type="Gene3D" id="1.10.10.10">
    <property type="entry name" value="Winged helix-like DNA-binding domain superfamily/Winged helix DNA-binding domain"/>
    <property type="match status" value="1"/>
</dbReference>
<dbReference type="GO" id="GO:0005524">
    <property type="term" value="F:ATP binding"/>
    <property type="evidence" value="ECO:0007669"/>
    <property type="project" value="UniProtKB-UniRule"/>
</dbReference>
<dbReference type="HAMAP" id="MF_00978">
    <property type="entry name" value="Bifunct_BirA"/>
    <property type="match status" value="1"/>
</dbReference>
<dbReference type="GO" id="GO:0006355">
    <property type="term" value="P:regulation of DNA-templated transcription"/>
    <property type="evidence" value="ECO:0007669"/>
    <property type="project" value="UniProtKB-UniRule"/>
</dbReference>
<dbReference type="InterPro" id="IPR036390">
    <property type="entry name" value="WH_DNA-bd_sf"/>
</dbReference>
<evidence type="ECO:0000256" key="3">
    <source>
        <dbReference type="ARBA" id="ARBA00047846"/>
    </source>
</evidence>
<dbReference type="eggNOG" id="COG0340">
    <property type="taxonomic scope" value="Bacteria"/>
</dbReference>
<evidence type="ECO:0000259" key="5">
    <source>
        <dbReference type="PROSITE" id="PS51733"/>
    </source>
</evidence>
<dbReference type="PANTHER" id="PTHR12835:SF5">
    <property type="entry name" value="BIOTIN--PROTEIN LIGASE"/>
    <property type="match status" value="1"/>
</dbReference>
<feature type="binding site" evidence="4">
    <location>
        <position position="117"/>
    </location>
    <ligand>
        <name>biotin</name>
        <dbReference type="ChEBI" id="CHEBI:57586"/>
    </ligand>
</feature>
<dbReference type="GO" id="GO:0004077">
    <property type="term" value="F:biotin--[biotin carboxyl-carrier protein] ligase activity"/>
    <property type="evidence" value="ECO:0007669"/>
    <property type="project" value="UniProtKB-UniRule"/>
</dbReference>
<feature type="binding site" evidence="4">
    <location>
        <begin position="121"/>
        <end position="123"/>
    </location>
    <ligand>
        <name>biotin</name>
        <dbReference type="ChEBI" id="CHEBI:57586"/>
    </ligand>
</feature>
<keyword evidence="4" id="KW-0547">Nucleotide-binding</keyword>
<evidence type="ECO:0000256" key="4">
    <source>
        <dbReference type="HAMAP-Rule" id="MF_00978"/>
    </source>
</evidence>
<dbReference type="GO" id="GO:0005737">
    <property type="term" value="C:cytoplasm"/>
    <property type="evidence" value="ECO:0007669"/>
    <property type="project" value="TreeGrafter"/>
</dbReference>
<dbReference type="HOGENOM" id="CLU_051096_0_0_10"/>
<dbReference type="InterPro" id="IPR013196">
    <property type="entry name" value="HTH_11"/>
</dbReference>
<keyword evidence="4" id="KW-0805">Transcription regulation</keyword>
<organism evidence="6">
    <name type="scientific">Chlorobium chlorochromatii (strain CaD3)</name>
    <dbReference type="NCBI Taxonomy" id="340177"/>
    <lineage>
        <taxon>Bacteria</taxon>
        <taxon>Pseudomonadati</taxon>
        <taxon>Chlorobiota</taxon>
        <taxon>Chlorobiia</taxon>
        <taxon>Chlorobiales</taxon>
        <taxon>Chlorobiaceae</taxon>
        <taxon>Chlorobium/Pelodictyon group</taxon>
        <taxon>Chlorobium</taxon>
    </lineage>
</organism>
<keyword evidence="2 4" id="KW-0092">Biotin</keyword>
<proteinExistence type="inferred from homology"/>
<dbReference type="KEGG" id="cch:Cag_0077"/>
<dbReference type="EMBL" id="CP000108">
    <property type="protein sequence ID" value="ABB27356.1"/>
    <property type="molecule type" value="Genomic_DNA"/>
</dbReference>
<evidence type="ECO:0000256" key="2">
    <source>
        <dbReference type="ARBA" id="ARBA00023267"/>
    </source>
</evidence>
<keyword evidence="4" id="KW-0678">Repressor</keyword>
<dbReference type="InterPro" id="IPR003142">
    <property type="entry name" value="BPL_C"/>
</dbReference>
<keyword evidence="1 4" id="KW-0436">Ligase</keyword>
<gene>
    <name evidence="4" type="primary">birA</name>
    <name evidence="6" type="ordered locus">Cag_0077</name>
</gene>
<accession>Q3ANX5</accession>
<dbReference type="PANTHER" id="PTHR12835">
    <property type="entry name" value="BIOTIN PROTEIN LIGASE"/>
    <property type="match status" value="1"/>
</dbReference>
<dbReference type="InterPro" id="IPR036388">
    <property type="entry name" value="WH-like_DNA-bd_sf"/>
</dbReference>
<dbReference type="InterPro" id="IPR045864">
    <property type="entry name" value="aa-tRNA-synth_II/BPL/LPL"/>
</dbReference>
<dbReference type="EC" id="6.3.4.15" evidence="4"/>
<dbReference type="PROSITE" id="PS51733">
    <property type="entry name" value="BPL_LPL_CATALYTIC"/>
    <property type="match status" value="1"/>
</dbReference>
<feature type="DNA-binding region" description="H-T-H motif" evidence="4">
    <location>
        <begin position="22"/>
        <end position="41"/>
    </location>
</feature>
<keyword evidence="4" id="KW-0804">Transcription</keyword>
<protein>
    <recommendedName>
        <fullName evidence="4">Bifunctional ligase/repressor BirA</fullName>
    </recommendedName>
    <alternativeName>
        <fullName evidence="4">Biotin--[acetyl-CoA-carboxylase] ligase</fullName>
        <ecNumber evidence="4">6.3.4.15</ecNumber>
    </alternativeName>
    <alternativeName>
        <fullName evidence="4">Biotin--protein ligase</fullName>
    </alternativeName>
    <alternativeName>
        <fullName evidence="4">Biotin-[acetyl-CoA carboxylase] synthetase</fullName>
    </alternativeName>
</protein>
<dbReference type="Pfam" id="PF08279">
    <property type="entry name" value="HTH_11"/>
    <property type="match status" value="1"/>
</dbReference>
<keyword evidence="4" id="KW-0238">DNA-binding</keyword>
<dbReference type="GO" id="GO:0003677">
    <property type="term" value="F:DNA binding"/>
    <property type="evidence" value="ECO:0007669"/>
    <property type="project" value="UniProtKB-UniRule"/>
</dbReference>
<dbReference type="InterPro" id="IPR004143">
    <property type="entry name" value="BPL_LPL_catalytic"/>
</dbReference>
<dbReference type="InterPro" id="IPR030855">
    <property type="entry name" value="Bifunct_BirA"/>
</dbReference>
<feature type="binding site" evidence="4">
    <location>
        <position position="189"/>
    </location>
    <ligand>
        <name>biotin</name>
        <dbReference type="ChEBI" id="CHEBI:57586"/>
    </ligand>
</feature>
<feature type="binding site" evidence="4">
    <location>
        <begin position="93"/>
        <end position="95"/>
    </location>
    <ligand>
        <name>biotin</name>
        <dbReference type="ChEBI" id="CHEBI:57586"/>
    </ligand>
</feature>
<dbReference type="Pfam" id="PF02237">
    <property type="entry name" value="BPL_C"/>
    <property type="match status" value="1"/>
</dbReference>
<dbReference type="SUPFAM" id="SSF46785">
    <property type="entry name" value="Winged helix' DNA-binding domain"/>
    <property type="match status" value="1"/>
</dbReference>
<comment type="function">
    <text evidence="4">Acts both as a biotin--[acetyl-CoA-carboxylase] ligase and a repressor.</text>
</comment>
<comment type="catalytic activity">
    <reaction evidence="3 4">
        <text>biotin + L-lysyl-[protein] + ATP = N(6)-biotinyl-L-lysyl-[protein] + AMP + diphosphate + H(+)</text>
        <dbReference type="Rhea" id="RHEA:11756"/>
        <dbReference type="Rhea" id="RHEA-COMP:9752"/>
        <dbReference type="Rhea" id="RHEA-COMP:10505"/>
        <dbReference type="ChEBI" id="CHEBI:15378"/>
        <dbReference type="ChEBI" id="CHEBI:29969"/>
        <dbReference type="ChEBI" id="CHEBI:30616"/>
        <dbReference type="ChEBI" id="CHEBI:33019"/>
        <dbReference type="ChEBI" id="CHEBI:57586"/>
        <dbReference type="ChEBI" id="CHEBI:83144"/>
        <dbReference type="ChEBI" id="CHEBI:456215"/>
        <dbReference type="EC" id="6.3.4.15"/>
    </reaction>
</comment>
<comment type="similarity">
    <text evidence="4">Belongs to the biotin--protein ligase family.</text>
</comment>
<dbReference type="OrthoDB" id="9807064at2"/>
<dbReference type="CDD" id="cd16442">
    <property type="entry name" value="BPL"/>
    <property type="match status" value="1"/>
</dbReference>
<dbReference type="eggNOG" id="COG1654">
    <property type="taxonomic scope" value="Bacteria"/>
</dbReference>
<evidence type="ECO:0000256" key="1">
    <source>
        <dbReference type="ARBA" id="ARBA00022598"/>
    </source>
</evidence>
<feature type="domain" description="BPL/LPL catalytic" evidence="5">
    <location>
        <begin position="70"/>
        <end position="260"/>
    </location>
</feature>
<dbReference type="SUPFAM" id="SSF55681">
    <property type="entry name" value="Class II aaRS and biotin synthetases"/>
    <property type="match status" value="1"/>
</dbReference>
<dbReference type="Gene3D" id="3.30.930.10">
    <property type="entry name" value="Bira Bifunctional Protein, Domain 2"/>
    <property type="match status" value="1"/>
</dbReference>